<accession>W7MF73</accession>
<proteinExistence type="predicted"/>
<evidence type="ECO:0000313" key="1">
    <source>
        <dbReference type="EMBL" id="EWG49596.1"/>
    </source>
</evidence>
<reference evidence="1 2" key="1">
    <citation type="journal article" date="2010" name="Nature">
        <title>Comparative genomics reveals mobile pathogenicity chromosomes in Fusarium.</title>
        <authorList>
            <person name="Ma L.J."/>
            <person name="van der Does H.C."/>
            <person name="Borkovich K.A."/>
            <person name="Coleman J.J."/>
            <person name="Daboussi M.J."/>
            <person name="Di Pietro A."/>
            <person name="Dufresne M."/>
            <person name="Freitag M."/>
            <person name="Grabherr M."/>
            <person name="Henrissat B."/>
            <person name="Houterman P.M."/>
            <person name="Kang S."/>
            <person name="Shim W.B."/>
            <person name="Woloshuk C."/>
            <person name="Xie X."/>
            <person name="Xu J.R."/>
            <person name="Antoniw J."/>
            <person name="Baker S.E."/>
            <person name="Bluhm B.H."/>
            <person name="Breakspear A."/>
            <person name="Brown D.W."/>
            <person name="Butchko R.A."/>
            <person name="Chapman S."/>
            <person name="Coulson R."/>
            <person name="Coutinho P.M."/>
            <person name="Danchin E.G."/>
            <person name="Diener A."/>
            <person name="Gale L.R."/>
            <person name="Gardiner D.M."/>
            <person name="Goff S."/>
            <person name="Hammond-Kosack K.E."/>
            <person name="Hilburn K."/>
            <person name="Hua-Van A."/>
            <person name="Jonkers W."/>
            <person name="Kazan K."/>
            <person name="Kodira C.D."/>
            <person name="Koehrsen M."/>
            <person name="Kumar L."/>
            <person name="Lee Y.H."/>
            <person name="Li L."/>
            <person name="Manners J.M."/>
            <person name="Miranda-Saavedra D."/>
            <person name="Mukherjee M."/>
            <person name="Park G."/>
            <person name="Park J."/>
            <person name="Park S.Y."/>
            <person name="Proctor R.H."/>
            <person name="Regev A."/>
            <person name="Ruiz-Roldan M.C."/>
            <person name="Sain D."/>
            <person name="Sakthikumar S."/>
            <person name="Sykes S."/>
            <person name="Schwartz D.C."/>
            <person name="Turgeon B.G."/>
            <person name="Wapinski I."/>
            <person name="Yoder O."/>
            <person name="Young S."/>
            <person name="Zeng Q."/>
            <person name="Zhou S."/>
            <person name="Galagan J."/>
            <person name="Cuomo C.A."/>
            <person name="Kistler H.C."/>
            <person name="Rep M."/>
        </authorList>
    </citation>
    <scope>NUCLEOTIDE SEQUENCE [LARGE SCALE GENOMIC DNA]</scope>
    <source>
        <strain evidence="2">M3125 / FGSC 7600</strain>
    </source>
</reference>
<evidence type="ECO:0000313" key="2">
    <source>
        <dbReference type="Proteomes" id="UP000009096"/>
    </source>
</evidence>
<name>W7MF73_GIBM7</name>
<gene>
    <name evidence="1" type="ORF">FVEG_09081</name>
</gene>
<sequence>MLVGNAVVVASADASNLPPWPLCQILKCLKASCKGDGSVNRWGGAVSWVREMVEKLDLSCFCVPVLRRHDLRYLTGAHIQSIMCYPEKAFAVLTSTHKHPEVSRIHVVMVRHGGNKGTPQTRGSVDDKQLGYTPFDETLGLSVILRPQEKA</sequence>
<protein>
    <submittedName>
        <fullName evidence="1">Uncharacterized protein</fullName>
    </submittedName>
</protein>
<dbReference type="RefSeq" id="XP_018755787.1">
    <property type="nucleotide sequence ID" value="XM_018897998.1"/>
</dbReference>
<dbReference type="Proteomes" id="UP000009096">
    <property type="component" value="Chromosome 5"/>
</dbReference>
<dbReference type="KEGG" id="fvr:FVEG_09081"/>
<dbReference type="GeneID" id="30066766"/>
<keyword evidence="2" id="KW-1185">Reference proteome</keyword>
<dbReference type="VEuPathDB" id="FungiDB:FVEG_09081"/>
<dbReference type="EMBL" id="CM000582">
    <property type="protein sequence ID" value="EWG49596.1"/>
    <property type="molecule type" value="Genomic_DNA"/>
</dbReference>
<organism evidence="1 2">
    <name type="scientific">Gibberella moniliformis (strain M3125 / FGSC 7600)</name>
    <name type="common">Maize ear and stalk rot fungus</name>
    <name type="synonym">Fusarium verticillioides</name>
    <dbReference type="NCBI Taxonomy" id="334819"/>
    <lineage>
        <taxon>Eukaryota</taxon>
        <taxon>Fungi</taxon>
        <taxon>Dikarya</taxon>
        <taxon>Ascomycota</taxon>
        <taxon>Pezizomycotina</taxon>
        <taxon>Sordariomycetes</taxon>
        <taxon>Hypocreomycetidae</taxon>
        <taxon>Hypocreales</taxon>
        <taxon>Nectriaceae</taxon>
        <taxon>Fusarium</taxon>
        <taxon>Fusarium fujikuroi species complex</taxon>
    </lineage>
</organism>
<dbReference type="EMBL" id="DS022253">
    <property type="protein sequence ID" value="EWG49596.1"/>
    <property type="molecule type" value="Genomic_DNA"/>
</dbReference>
<dbReference type="AlphaFoldDB" id="W7MF73"/>